<dbReference type="PANTHER" id="PTHR43794:SF5">
    <property type="entry name" value="CHLOROHYDROLASE FAMILY PROTEIN"/>
    <property type="match status" value="1"/>
</dbReference>
<name>A0A2R4XNP1_9BURK</name>
<keyword evidence="3" id="KW-0378">Hydrolase</keyword>
<gene>
    <name evidence="3" type="ORF">DBV39_18015</name>
</gene>
<dbReference type="Gene3D" id="3.20.20.140">
    <property type="entry name" value="Metal-dependent hydrolases"/>
    <property type="match status" value="1"/>
</dbReference>
<dbReference type="EMBL" id="CP028901">
    <property type="protein sequence ID" value="AWB35319.1"/>
    <property type="molecule type" value="Genomic_DNA"/>
</dbReference>
<dbReference type="KEGG" id="boz:DBV39_18015"/>
<evidence type="ECO:0000259" key="2">
    <source>
        <dbReference type="Pfam" id="PF01979"/>
    </source>
</evidence>
<dbReference type="Proteomes" id="UP000244571">
    <property type="component" value="Chromosome"/>
</dbReference>
<evidence type="ECO:0000313" key="3">
    <source>
        <dbReference type="EMBL" id="AWB35319.1"/>
    </source>
</evidence>
<dbReference type="SUPFAM" id="SSF51556">
    <property type="entry name" value="Metallo-dependent hydrolases"/>
    <property type="match status" value="1"/>
</dbReference>
<dbReference type="InterPro" id="IPR032466">
    <property type="entry name" value="Metal_Hydrolase"/>
</dbReference>
<dbReference type="Pfam" id="PF01979">
    <property type="entry name" value="Amidohydro_1"/>
    <property type="match status" value="1"/>
</dbReference>
<dbReference type="PANTHER" id="PTHR43794">
    <property type="entry name" value="AMINOHYDROLASE SSNA-RELATED"/>
    <property type="match status" value="1"/>
</dbReference>
<dbReference type="InterPro" id="IPR050287">
    <property type="entry name" value="MTA/SAH_deaminase"/>
</dbReference>
<dbReference type="OrthoDB" id="8739806at2"/>
<dbReference type="SUPFAM" id="SSF51338">
    <property type="entry name" value="Composite domain of metallo-dependent hydrolases"/>
    <property type="match status" value="1"/>
</dbReference>
<dbReference type="GO" id="GO:0016810">
    <property type="term" value="F:hydrolase activity, acting on carbon-nitrogen (but not peptide) bonds"/>
    <property type="evidence" value="ECO:0007669"/>
    <property type="project" value="InterPro"/>
</dbReference>
<dbReference type="CDD" id="cd01298">
    <property type="entry name" value="ATZ_TRZ_like"/>
    <property type="match status" value="1"/>
</dbReference>
<protein>
    <submittedName>
        <fullName evidence="3">Amidohydrolase</fullName>
    </submittedName>
</protein>
<dbReference type="InterPro" id="IPR006680">
    <property type="entry name" value="Amidohydro-rel"/>
</dbReference>
<dbReference type="AlphaFoldDB" id="A0A2R4XNP1"/>
<comment type="similarity">
    <text evidence="1">Belongs to the metallo-dependent hydrolases superfamily. ATZ/TRZ family.</text>
</comment>
<keyword evidence="4" id="KW-1185">Reference proteome</keyword>
<organism evidence="3 4">
    <name type="scientific">Orrella marina</name>
    <dbReference type="NCBI Taxonomy" id="2163011"/>
    <lineage>
        <taxon>Bacteria</taxon>
        <taxon>Pseudomonadati</taxon>
        <taxon>Pseudomonadota</taxon>
        <taxon>Betaproteobacteria</taxon>
        <taxon>Burkholderiales</taxon>
        <taxon>Alcaligenaceae</taxon>
        <taxon>Orrella</taxon>
    </lineage>
</organism>
<dbReference type="InterPro" id="IPR011059">
    <property type="entry name" value="Metal-dep_hydrolase_composite"/>
</dbReference>
<dbReference type="Gene3D" id="2.30.40.10">
    <property type="entry name" value="Urease, subunit C, domain 1"/>
    <property type="match status" value="1"/>
</dbReference>
<sequence>MTKSNRTTLLRGARVLQGKGLVDEGGRHDVLIRGDRIESIVPAGSSVMADEVVDLEGHILCPGLINGHQHSHEHFQRGRSENLPLELWMNLVRTRTPVTLTPQQIYLRTMIGAIESIRSGCTTLVDDLAVGPALDEERLDAVLQAYEDSGVRALVGFSMMDKPVVDSFPFVEDAFDAELLSELRSARRPASDDYLDLITRRVKAGHHPKESRVALLLAPSAPQRCSQDFLLRIRQMADEYDLPVITHVQETRLQVVTGELLYGMPMVEYLASIGFLKPSTSLIHAVWLNPREIDLLAEHGATAQHNPWSNLLLGSGIQPVRELLKAGVNVSLGSDGSCSTVTSNMLNVLGTAAGISKLRGHDPGRWLSAREALVAATQGGAKALGFGDSLGVIEPGARADLFACRIDTIAFTPLSNPIRQLVYAERGAGVAFSMVDGRIVMHAGRLAQINEAKILSEIEREYQLLVSQFDQAEHEMRPVLNAVEKIYKRSLRCTIGPDTFPARVDTTDDSRYLGLE</sequence>
<proteinExistence type="inferred from homology"/>
<evidence type="ECO:0000256" key="1">
    <source>
        <dbReference type="ARBA" id="ARBA00006745"/>
    </source>
</evidence>
<dbReference type="RefSeq" id="WP_108622775.1">
    <property type="nucleotide sequence ID" value="NZ_CP028901.1"/>
</dbReference>
<evidence type="ECO:0000313" key="4">
    <source>
        <dbReference type="Proteomes" id="UP000244571"/>
    </source>
</evidence>
<feature type="domain" description="Amidohydrolase-related" evidence="2">
    <location>
        <begin position="59"/>
        <end position="440"/>
    </location>
</feature>
<accession>A0A2R4XNP1</accession>
<reference evidence="3 4" key="1">
    <citation type="submission" date="2018-04" db="EMBL/GenBank/DDBJ databases">
        <title>Bordetella sp. HZ20 isolated from seawater.</title>
        <authorList>
            <person name="Sun C."/>
        </authorList>
    </citation>
    <scope>NUCLEOTIDE SEQUENCE [LARGE SCALE GENOMIC DNA]</scope>
    <source>
        <strain evidence="3 4">HZ20</strain>
    </source>
</reference>